<dbReference type="GO" id="GO:0004930">
    <property type="term" value="F:G protein-coupled receptor activity"/>
    <property type="evidence" value="ECO:0007669"/>
    <property type="project" value="UniProtKB-KW"/>
</dbReference>
<dbReference type="HOGENOM" id="CLU_009579_11_1_1"/>
<dbReference type="STRING" id="283909.R7T966"/>
<evidence type="ECO:0000256" key="1">
    <source>
        <dbReference type="ARBA" id="ARBA00004651"/>
    </source>
</evidence>
<evidence type="ECO:0000256" key="10">
    <source>
        <dbReference type="SAM" id="MobiDB-lite"/>
    </source>
</evidence>
<dbReference type="EnsemblMetazoa" id="CapteT64215">
    <property type="protein sequence ID" value="CapteP64215"/>
    <property type="gene ID" value="CapteG64215"/>
</dbReference>
<dbReference type="InterPro" id="IPR000276">
    <property type="entry name" value="GPCR_Rhodpsn"/>
</dbReference>
<reference evidence="14" key="3">
    <citation type="submission" date="2015-06" db="UniProtKB">
        <authorList>
            <consortium name="EnsemblMetazoa"/>
        </authorList>
    </citation>
    <scope>IDENTIFICATION</scope>
</reference>
<dbReference type="PRINTS" id="PR00237">
    <property type="entry name" value="GPCRRHODOPSN"/>
</dbReference>
<dbReference type="OrthoDB" id="6282598at2759"/>
<evidence type="ECO:0000256" key="7">
    <source>
        <dbReference type="ARBA" id="ARBA00023170"/>
    </source>
</evidence>
<feature type="transmembrane region" description="Helical" evidence="11">
    <location>
        <begin position="29"/>
        <end position="55"/>
    </location>
</feature>
<dbReference type="PANTHER" id="PTHR24248">
    <property type="entry name" value="ADRENERGIC RECEPTOR-RELATED G-PROTEIN COUPLED RECEPTOR"/>
    <property type="match status" value="1"/>
</dbReference>
<evidence type="ECO:0000259" key="12">
    <source>
        <dbReference type="PROSITE" id="PS50262"/>
    </source>
</evidence>
<feature type="transmembrane region" description="Helical" evidence="11">
    <location>
        <begin position="109"/>
        <end position="130"/>
    </location>
</feature>
<proteinExistence type="inferred from homology"/>
<dbReference type="Pfam" id="PF00001">
    <property type="entry name" value="7tm_1"/>
    <property type="match status" value="1"/>
</dbReference>
<comment type="subcellular location">
    <subcellularLocation>
        <location evidence="1">Cell membrane</location>
        <topology evidence="1">Multi-pass membrane protein</topology>
    </subcellularLocation>
</comment>
<evidence type="ECO:0000256" key="11">
    <source>
        <dbReference type="SAM" id="Phobius"/>
    </source>
</evidence>
<evidence type="ECO:0000256" key="8">
    <source>
        <dbReference type="ARBA" id="ARBA00023224"/>
    </source>
</evidence>
<evidence type="ECO:0000313" key="14">
    <source>
        <dbReference type="EnsemblMetazoa" id="CapteP64215"/>
    </source>
</evidence>
<dbReference type="Gene3D" id="1.20.1070.10">
    <property type="entry name" value="Rhodopsin 7-helix transmembrane proteins"/>
    <property type="match status" value="1"/>
</dbReference>
<gene>
    <name evidence="13" type="ORF">CAPTEDRAFT_64215</name>
</gene>
<feature type="non-terminal residue" evidence="13">
    <location>
        <position position="1"/>
    </location>
</feature>
<feature type="domain" description="G-protein coupled receptors family 1 profile" evidence="12">
    <location>
        <begin position="9"/>
        <end position="284"/>
    </location>
</feature>
<feature type="transmembrane region" description="Helical" evidence="11">
    <location>
        <begin position="265"/>
        <end position="286"/>
    </location>
</feature>
<keyword evidence="3 9" id="KW-0812">Transmembrane</keyword>
<feature type="compositionally biased region" description="Low complexity" evidence="10">
    <location>
        <begin position="199"/>
        <end position="211"/>
    </location>
</feature>
<organism evidence="13">
    <name type="scientific">Capitella teleta</name>
    <name type="common">Polychaete worm</name>
    <dbReference type="NCBI Taxonomy" id="283909"/>
    <lineage>
        <taxon>Eukaryota</taxon>
        <taxon>Metazoa</taxon>
        <taxon>Spiralia</taxon>
        <taxon>Lophotrochozoa</taxon>
        <taxon>Annelida</taxon>
        <taxon>Polychaeta</taxon>
        <taxon>Sedentaria</taxon>
        <taxon>Scolecida</taxon>
        <taxon>Capitellidae</taxon>
        <taxon>Capitella</taxon>
    </lineage>
</organism>
<dbReference type="GO" id="GO:0043410">
    <property type="term" value="P:positive regulation of MAPK cascade"/>
    <property type="evidence" value="ECO:0007669"/>
    <property type="project" value="TreeGrafter"/>
</dbReference>
<reference evidence="15" key="1">
    <citation type="submission" date="2012-12" db="EMBL/GenBank/DDBJ databases">
        <authorList>
            <person name="Hellsten U."/>
            <person name="Grimwood J."/>
            <person name="Chapman J.A."/>
            <person name="Shapiro H."/>
            <person name="Aerts A."/>
            <person name="Otillar R.P."/>
            <person name="Terry A.Y."/>
            <person name="Boore J.L."/>
            <person name="Simakov O."/>
            <person name="Marletaz F."/>
            <person name="Cho S.-J."/>
            <person name="Edsinger-Gonzales E."/>
            <person name="Havlak P."/>
            <person name="Kuo D.-H."/>
            <person name="Larsson T."/>
            <person name="Lv J."/>
            <person name="Arendt D."/>
            <person name="Savage R."/>
            <person name="Osoegawa K."/>
            <person name="de Jong P."/>
            <person name="Lindberg D.R."/>
            <person name="Seaver E.C."/>
            <person name="Weisblat D.A."/>
            <person name="Putnam N.H."/>
            <person name="Grigoriev I.V."/>
            <person name="Rokhsar D.S."/>
        </authorList>
    </citation>
    <scope>NUCLEOTIDE SEQUENCE</scope>
    <source>
        <strain evidence="15">I ESC-2004</strain>
    </source>
</reference>
<reference evidence="13 15" key="2">
    <citation type="journal article" date="2013" name="Nature">
        <title>Insights into bilaterian evolution from three spiralian genomes.</title>
        <authorList>
            <person name="Simakov O."/>
            <person name="Marletaz F."/>
            <person name="Cho S.J."/>
            <person name="Edsinger-Gonzales E."/>
            <person name="Havlak P."/>
            <person name="Hellsten U."/>
            <person name="Kuo D.H."/>
            <person name="Larsson T."/>
            <person name="Lv J."/>
            <person name="Arendt D."/>
            <person name="Savage R."/>
            <person name="Osoegawa K."/>
            <person name="de Jong P."/>
            <person name="Grimwood J."/>
            <person name="Chapman J.A."/>
            <person name="Shapiro H."/>
            <person name="Aerts A."/>
            <person name="Otillar R.P."/>
            <person name="Terry A.Y."/>
            <person name="Boore J.L."/>
            <person name="Grigoriev I.V."/>
            <person name="Lindberg D.R."/>
            <person name="Seaver E.C."/>
            <person name="Weisblat D.A."/>
            <person name="Putnam N.H."/>
            <person name="Rokhsar D.S."/>
        </authorList>
    </citation>
    <scope>NUCLEOTIDE SEQUENCE</scope>
    <source>
        <strain evidence="13 15">I ESC-2004</strain>
    </source>
</reference>
<keyword evidence="15" id="KW-1185">Reference proteome</keyword>
<dbReference type="AlphaFoldDB" id="R7T966"/>
<keyword evidence="2" id="KW-1003">Cell membrane</keyword>
<sequence>LFTLVTCSANAITILCGSRCKPLQKAHNLFVVSLAVTDFSIGIFAMPFMAMYTIYGYWPISRSFCVLWALVEATCSTVSIATMCLIAYDRCLALTNPLEYGQPSRKRTVVIQICVTWVVALLAQSVVGIIETSSVEPPIKECFVVPSNKHILISITLTFEIPIVLLVLLYARCLYYLRKRLFSVDPKGEKSQAPALRPSHVSSATSGSTGTSVLSVAPLTNRRQSHVRGIRNLGLIIGTFLFCWLPFCFLFIIRAYCLDCISNGWYAYSFWAGYLNSVVNPMLYFLSNPNFRMAFIKLI</sequence>
<dbReference type="EMBL" id="KB311086">
    <property type="protein sequence ID" value="ELT89978.1"/>
    <property type="molecule type" value="Genomic_DNA"/>
</dbReference>
<keyword evidence="5 9" id="KW-0297">G-protein coupled receptor</keyword>
<dbReference type="InterPro" id="IPR017452">
    <property type="entry name" value="GPCR_Rhodpsn_7TM"/>
</dbReference>
<evidence type="ECO:0000256" key="5">
    <source>
        <dbReference type="ARBA" id="ARBA00023040"/>
    </source>
</evidence>
<dbReference type="CDD" id="cd14967">
    <property type="entry name" value="7tmA_amine_R-like"/>
    <property type="match status" value="1"/>
</dbReference>
<evidence type="ECO:0000313" key="13">
    <source>
        <dbReference type="EMBL" id="ELT89978.1"/>
    </source>
</evidence>
<evidence type="ECO:0000256" key="9">
    <source>
        <dbReference type="RuleBase" id="RU000688"/>
    </source>
</evidence>
<dbReference type="GO" id="GO:0005886">
    <property type="term" value="C:plasma membrane"/>
    <property type="evidence" value="ECO:0007669"/>
    <property type="project" value="UniProtKB-SubCell"/>
</dbReference>
<protein>
    <recommendedName>
        <fullName evidence="12">G-protein coupled receptors family 1 profile domain-containing protein</fullName>
    </recommendedName>
</protein>
<accession>R7T966</accession>
<comment type="similarity">
    <text evidence="9">Belongs to the G-protein coupled receptor 1 family.</text>
</comment>
<evidence type="ECO:0000256" key="3">
    <source>
        <dbReference type="ARBA" id="ARBA00022692"/>
    </source>
</evidence>
<keyword evidence="4 11" id="KW-1133">Transmembrane helix</keyword>
<evidence type="ECO:0000256" key="2">
    <source>
        <dbReference type="ARBA" id="ARBA00022475"/>
    </source>
</evidence>
<evidence type="ECO:0000313" key="15">
    <source>
        <dbReference type="Proteomes" id="UP000014760"/>
    </source>
</evidence>
<dbReference type="EMBL" id="AMQN01014596">
    <property type="status" value="NOT_ANNOTATED_CDS"/>
    <property type="molecule type" value="Genomic_DNA"/>
</dbReference>
<dbReference type="OMA" id="IMIFQIM"/>
<dbReference type="Proteomes" id="UP000014760">
    <property type="component" value="Unassembled WGS sequence"/>
</dbReference>
<evidence type="ECO:0000256" key="4">
    <source>
        <dbReference type="ARBA" id="ARBA00022989"/>
    </source>
</evidence>
<dbReference type="SUPFAM" id="SSF81321">
    <property type="entry name" value="Family A G protein-coupled receptor-like"/>
    <property type="match status" value="1"/>
</dbReference>
<keyword evidence="6 11" id="KW-0472">Membrane</keyword>
<feature type="transmembrane region" description="Helical" evidence="11">
    <location>
        <begin position="67"/>
        <end position="88"/>
    </location>
</feature>
<dbReference type="PROSITE" id="PS00237">
    <property type="entry name" value="G_PROTEIN_RECEP_F1_1"/>
    <property type="match status" value="1"/>
</dbReference>
<feature type="transmembrane region" description="Helical" evidence="11">
    <location>
        <begin position="232"/>
        <end position="253"/>
    </location>
</feature>
<feature type="non-terminal residue" evidence="13">
    <location>
        <position position="299"/>
    </location>
</feature>
<name>R7T966_CAPTE</name>
<evidence type="ECO:0000256" key="6">
    <source>
        <dbReference type="ARBA" id="ARBA00023136"/>
    </source>
</evidence>
<feature type="transmembrane region" description="Helical" evidence="11">
    <location>
        <begin position="150"/>
        <end position="171"/>
    </location>
</feature>
<dbReference type="PANTHER" id="PTHR24248:SF66">
    <property type="entry name" value="OCTOPAMINE RECEPTOR BETA-3R"/>
    <property type="match status" value="1"/>
</dbReference>
<feature type="region of interest" description="Disordered" evidence="10">
    <location>
        <begin position="188"/>
        <end position="211"/>
    </location>
</feature>
<dbReference type="GO" id="GO:0071880">
    <property type="term" value="P:adenylate cyclase-activating adrenergic receptor signaling pathway"/>
    <property type="evidence" value="ECO:0007669"/>
    <property type="project" value="TreeGrafter"/>
</dbReference>
<dbReference type="PROSITE" id="PS50262">
    <property type="entry name" value="G_PROTEIN_RECEP_F1_2"/>
    <property type="match status" value="1"/>
</dbReference>
<keyword evidence="7 9" id="KW-0675">Receptor</keyword>
<keyword evidence="8 9" id="KW-0807">Transducer</keyword>